<organism evidence="3 4">
    <name type="scientific">Ascaris lumbricoides</name>
    <name type="common">Giant roundworm</name>
    <dbReference type="NCBI Taxonomy" id="6252"/>
    <lineage>
        <taxon>Eukaryota</taxon>
        <taxon>Metazoa</taxon>
        <taxon>Ecdysozoa</taxon>
        <taxon>Nematoda</taxon>
        <taxon>Chromadorea</taxon>
        <taxon>Rhabditida</taxon>
        <taxon>Spirurina</taxon>
        <taxon>Ascaridomorpha</taxon>
        <taxon>Ascaridoidea</taxon>
        <taxon>Ascarididae</taxon>
        <taxon>Ascaris</taxon>
    </lineage>
</organism>
<keyword evidence="2" id="KW-0812">Transmembrane</keyword>
<dbReference type="Proteomes" id="UP000036681">
    <property type="component" value="Unplaced"/>
</dbReference>
<name>A0A0M3I1N6_ASCLU</name>
<evidence type="ECO:0000256" key="1">
    <source>
        <dbReference type="SAM" id="MobiDB-lite"/>
    </source>
</evidence>
<feature type="region of interest" description="Disordered" evidence="1">
    <location>
        <begin position="1"/>
        <end position="47"/>
    </location>
</feature>
<evidence type="ECO:0000313" key="4">
    <source>
        <dbReference type="WBParaSite" id="ALUE_0001022701-mRNA-1"/>
    </source>
</evidence>
<accession>A0A0M3I1N6</accession>
<protein>
    <submittedName>
        <fullName evidence="4">CTNNB1 binding N-teminal domain-containing protein</fullName>
    </submittedName>
</protein>
<evidence type="ECO:0000256" key="2">
    <source>
        <dbReference type="SAM" id="Phobius"/>
    </source>
</evidence>
<dbReference type="WBParaSite" id="ALUE_0001022701-mRNA-1">
    <property type="protein sequence ID" value="ALUE_0001022701-mRNA-1"/>
    <property type="gene ID" value="ALUE_0001022701"/>
</dbReference>
<proteinExistence type="predicted"/>
<dbReference type="AlphaFoldDB" id="A0A0M3I1N6"/>
<evidence type="ECO:0000313" key="3">
    <source>
        <dbReference type="Proteomes" id="UP000036681"/>
    </source>
</evidence>
<keyword evidence="2" id="KW-0472">Membrane</keyword>
<feature type="transmembrane region" description="Helical" evidence="2">
    <location>
        <begin position="85"/>
        <end position="104"/>
    </location>
</feature>
<reference evidence="4" key="1">
    <citation type="submission" date="2017-02" db="UniProtKB">
        <authorList>
            <consortium name="WormBaseParasite"/>
        </authorList>
    </citation>
    <scope>IDENTIFICATION</scope>
</reference>
<sequence length="123" mass="13788">MSEEDSTHSNEGLDGSERQHISDDDVFDDALDEQHSQSDAGMDFEEDEQPQEVCLISTVDVFSGILSSITQLKKLMLKRATNRGVLINVLLNMQWPLLVFQLLFGDFARAPLHLPEVDLVTSL</sequence>
<keyword evidence="2" id="KW-1133">Transmembrane helix</keyword>
<keyword evidence="3" id="KW-1185">Reference proteome</keyword>